<keyword evidence="1" id="KW-0808">Transferase</keyword>
<dbReference type="GO" id="GO:0016757">
    <property type="term" value="F:glycosyltransferase activity"/>
    <property type="evidence" value="ECO:0007669"/>
    <property type="project" value="UniProtKB-KW"/>
</dbReference>
<sequence length="176" mass="19875">MHASAGAKPTIVGLYGVPGSGKSFLLRQLRAKLRDEHFQLYEGSEVIDNVVPGGLKAFKSSSQSEREIWRQRAIDFIAEECAGTGRLGIVSGHFSFWPEDQVFPEDVYTPADLNVYTHILYLDTPADVVARRCLEDSDRARSLAFVDRELLHVRLFRKPLAFILMKVYQFDQSPCP</sequence>
<name>A0ABQ9PA29_9PEZI</name>
<dbReference type="SUPFAM" id="SSF52540">
    <property type="entry name" value="P-loop containing nucleoside triphosphate hydrolases"/>
    <property type="match status" value="1"/>
</dbReference>
<protein>
    <submittedName>
        <fullName evidence="1">Uracil phosphoribosyltransferase</fullName>
    </submittedName>
</protein>
<keyword evidence="1" id="KW-0328">Glycosyltransferase</keyword>
<evidence type="ECO:0000313" key="2">
    <source>
        <dbReference type="Proteomes" id="UP001169217"/>
    </source>
</evidence>
<organism evidence="1 2">
    <name type="scientific">Colletotrichum limetticola</name>
    <dbReference type="NCBI Taxonomy" id="1209924"/>
    <lineage>
        <taxon>Eukaryota</taxon>
        <taxon>Fungi</taxon>
        <taxon>Dikarya</taxon>
        <taxon>Ascomycota</taxon>
        <taxon>Pezizomycotina</taxon>
        <taxon>Sordariomycetes</taxon>
        <taxon>Hypocreomycetidae</taxon>
        <taxon>Glomerellales</taxon>
        <taxon>Glomerellaceae</taxon>
        <taxon>Colletotrichum</taxon>
        <taxon>Colletotrichum acutatum species complex</taxon>
    </lineage>
</organism>
<dbReference type="Pfam" id="PF13207">
    <property type="entry name" value="AAA_17"/>
    <property type="match status" value="1"/>
</dbReference>
<dbReference type="Proteomes" id="UP001169217">
    <property type="component" value="Unassembled WGS sequence"/>
</dbReference>
<dbReference type="InterPro" id="IPR027417">
    <property type="entry name" value="P-loop_NTPase"/>
</dbReference>
<accession>A0ABQ9PA29</accession>
<dbReference type="Gene3D" id="3.40.50.300">
    <property type="entry name" value="P-loop containing nucleotide triphosphate hydrolases"/>
    <property type="match status" value="1"/>
</dbReference>
<comment type="caution">
    <text evidence="1">The sequence shown here is derived from an EMBL/GenBank/DDBJ whole genome shotgun (WGS) entry which is preliminary data.</text>
</comment>
<evidence type="ECO:0000313" key="1">
    <source>
        <dbReference type="EMBL" id="KAK0368979.1"/>
    </source>
</evidence>
<proteinExistence type="predicted"/>
<gene>
    <name evidence="1" type="ORF">CLIM01_13659</name>
</gene>
<keyword evidence="2" id="KW-1185">Reference proteome</keyword>
<reference evidence="1" key="1">
    <citation type="submission" date="2023-04" db="EMBL/GenBank/DDBJ databases">
        <title>Colletotrichum limetticola genome sequence.</title>
        <authorList>
            <person name="Baroncelli R."/>
        </authorList>
    </citation>
    <scope>NUCLEOTIDE SEQUENCE</scope>
    <source>
        <strain evidence="1">KLA-Anderson</strain>
    </source>
</reference>
<dbReference type="EMBL" id="JARUPT010000729">
    <property type="protein sequence ID" value="KAK0368979.1"/>
    <property type="molecule type" value="Genomic_DNA"/>
</dbReference>